<evidence type="ECO:0000313" key="2">
    <source>
        <dbReference type="EMBL" id="MBK4348727.1"/>
    </source>
</evidence>
<dbReference type="EMBL" id="JAEPES010000004">
    <property type="protein sequence ID" value="MBK4348727.1"/>
    <property type="molecule type" value="Genomic_DNA"/>
</dbReference>
<reference evidence="2" key="1">
    <citation type="submission" date="2021-01" db="EMBL/GenBank/DDBJ databases">
        <title>Lacisediminihabitans sp. nov. strain G11-30, isolated from Antarctic Soil.</title>
        <authorList>
            <person name="Li J."/>
        </authorList>
    </citation>
    <scope>NUCLEOTIDE SEQUENCE</scope>
    <source>
        <strain evidence="2">G11-30</strain>
    </source>
</reference>
<accession>A0A934SL59</accession>
<organism evidence="2 3">
    <name type="scientific">Lacisediminihabitans changchengi</name>
    <dbReference type="NCBI Taxonomy" id="2787634"/>
    <lineage>
        <taxon>Bacteria</taxon>
        <taxon>Bacillati</taxon>
        <taxon>Actinomycetota</taxon>
        <taxon>Actinomycetes</taxon>
        <taxon>Micrococcales</taxon>
        <taxon>Microbacteriaceae</taxon>
        <taxon>Lacisediminihabitans</taxon>
    </lineage>
</organism>
<sequence length="72" mass="7630">MRPKGAGRSTIIHPDVGELDLRYEKLAVLSPSAGQIVVIYHADPGSSTEVRLARLYAEAVGTPSALRNGSVN</sequence>
<dbReference type="Pfam" id="PF17765">
    <property type="entry name" value="MLTR_LBD"/>
    <property type="match status" value="1"/>
</dbReference>
<evidence type="ECO:0000259" key="1">
    <source>
        <dbReference type="Pfam" id="PF17765"/>
    </source>
</evidence>
<comment type="caution">
    <text evidence="2">The sequence shown here is derived from an EMBL/GenBank/DDBJ whole genome shotgun (WGS) entry which is preliminary data.</text>
</comment>
<keyword evidence="3" id="KW-1185">Reference proteome</keyword>
<dbReference type="AlphaFoldDB" id="A0A934SL59"/>
<evidence type="ECO:0000313" key="3">
    <source>
        <dbReference type="Proteomes" id="UP000636458"/>
    </source>
</evidence>
<dbReference type="Proteomes" id="UP000636458">
    <property type="component" value="Unassembled WGS sequence"/>
</dbReference>
<gene>
    <name evidence="2" type="ORF">IV501_13875</name>
</gene>
<feature type="domain" description="MmyB-like transcription regulator ligand binding" evidence="1">
    <location>
        <begin position="3"/>
        <end position="55"/>
    </location>
</feature>
<dbReference type="InterPro" id="IPR041413">
    <property type="entry name" value="MLTR_LBD"/>
</dbReference>
<name>A0A934SL59_9MICO</name>
<proteinExistence type="predicted"/>
<protein>
    <recommendedName>
        <fullName evidence="1">MmyB-like transcription regulator ligand binding domain-containing protein</fullName>
    </recommendedName>
</protein>